<evidence type="ECO:0000313" key="3">
    <source>
        <dbReference type="Proteomes" id="UP000030688"/>
    </source>
</evidence>
<reference evidence="2 3" key="2">
    <citation type="submission" date="2013-02" db="EMBL/GenBank/DDBJ databases">
        <title>The Genome Sequence of Plasmodium falciparum 7G8.</title>
        <authorList>
            <consortium name="The Broad Institute Genome Sequencing Platform"/>
            <consortium name="The Broad Institute Genome Sequencing Center for Infectious Disease"/>
            <person name="Neafsey D."/>
            <person name="Cheeseman I."/>
            <person name="Volkman S."/>
            <person name="Adams J."/>
            <person name="Walker B."/>
            <person name="Young S.K."/>
            <person name="Zeng Q."/>
            <person name="Gargeya S."/>
            <person name="Fitzgerald M."/>
            <person name="Haas B."/>
            <person name="Abouelleil A."/>
            <person name="Alvarado L."/>
            <person name="Arachchi H.M."/>
            <person name="Berlin A.M."/>
            <person name="Chapman S.B."/>
            <person name="Dewar J."/>
            <person name="Goldberg J."/>
            <person name="Griggs A."/>
            <person name="Gujja S."/>
            <person name="Hansen M."/>
            <person name="Howarth C."/>
            <person name="Imamovic A."/>
            <person name="Larimer J."/>
            <person name="McCowan C."/>
            <person name="Murphy C."/>
            <person name="Neiman D."/>
            <person name="Pearson M."/>
            <person name="Priest M."/>
            <person name="Roberts A."/>
            <person name="Saif S."/>
            <person name="Shea T."/>
            <person name="Sisk P."/>
            <person name="Sykes S."/>
            <person name="Wortman J."/>
            <person name="Nusbaum C."/>
            <person name="Birren B."/>
        </authorList>
    </citation>
    <scope>NUCLEOTIDE SEQUENCE [LARGE SCALE GENOMIC DNA]</scope>
    <source>
        <strain evidence="2 3">7G8</strain>
    </source>
</reference>
<name>W7FDZ3_PLAF8</name>
<organism evidence="2 3">
    <name type="scientific">Plasmodium falciparum (isolate 7G8)</name>
    <dbReference type="NCBI Taxonomy" id="57266"/>
    <lineage>
        <taxon>Eukaryota</taxon>
        <taxon>Sar</taxon>
        <taxon>Alveolata</taxon>
        <taxon>Apicomplexa</taxon>
        <taxon>Aconoidasida</taxon>
        <taxon>Haemosporida</taxon>
        <taxon>Plasmodiidae</taxon>
        <taxon>Plasmodium</taxon>
        <taxon>Plasmodium (Laverania)</taxon>
    </lineage>
</organism>
<dbReference type="AlphaFoldDB" id="W7FDZ3"/>
<evidence type="ECO:0000313" key="2">
    <source>
        <dbReference type="EMBL" id="EUR70939.1"/>
    </source>
</evidence>
<feature type="transmembrane region" description="Helical" evidence="1">
    <location>
        <begin position="23"/>
        <end position="43"/>
    </location>
</feature>
<protein>
    <submittedName>
        <fullName evidence="2">Uncharacterized protein</fullName>
    </submittedName>
</protein>
<sequence length="751" mass="92033">MNTYLNLKKYIRNSIIISIKHNYIRLLLIFNKLFLFVLYIYIFRYTHNEHTFYNNVYEKNMLDKIWKNKVFRLLGENSHYFKEYNNHYNTEPLLYTEESFRYIQKPTEHNHVHSHYTQQHSKEFEETTNYEQLLPYYIQEQPEIPHSFSYHIEQPLDVISQFQNNVYELSNIPNEFNFNYHNVKPREDQFYNNINTFLHHYPKEHNNIQTLQNSTKNEEFYDKANKNIQENFYNDFVKFKDYIINDKDQNIEDINITGEDKEKLKLLFETLNEMKFYESKISALNFKYYYYKNKSKKKKKKCKFRKFSNKNTIVPFKLTLNVYRCLNENMKHFKEPYLDLSYNVDSYYNYRNTKEPYTDQIRNCDYKDETNIVKYIEDPYINTHYHMSYEDVPNLITNYNYVHENYSMNDEDPSYMERRHDILYNDNNILLDAYDYNQYLEPHNNNNNIYHSSHISDPYFNMKYVNEEYIQLFYDMLYNNNEFIYDFYDFQNMDNNITELPIIDNIHEYQKKILYNMYTCHESNEIMSCDFTDYDEEENNLSRKKLMDEQIRHRINDPMDEHKCKKININVEKHENLNDEQTCNIYQKNTTLVRQELEDIFHVFLDKYIKMKYLQKELELIDNDITLKQYKLYLADFIGLDISNNDEKYSFTKKKESIKELINSYIKEEELNMMKKLLGAKNYYKKTYYDTLSITHKNIKKIKKKNNIKLGVSIGLTTVASLLTMFISYWTSPYVFHGIFYLVKAVFLPSH</sequence>
<evidence type="ECO:0000256" key="1">
    <source>
        <dbReference type="SAM" id="Phobius"/>
    </source>
</evidence>
<keyword evidence="1" id="KW-0812">Transmembrane</keyword>
<keyword evidence="1" id="KW-0472">Membrane</keyword>
<gene>
    <name evidence="2" type="ORF">PFBG_03168</name>
</gene>
<proteinExistence type="predicted"/>
<dbReference type="EMBL" id="KE123621">
    <property type="protein sequence ID" value="EUR70939.1"/>
    <property type="molecule type" value="Genomic_DNA"/>
</dbReference>
<keyword evidence="1" id="KW-1133">Transmembrane helix</keyword>
<accession>W7FDZ3</accession>
<dbReference type="Proteomes" id="UP000030688">
    <property type="component" value="Unassembled WGS sequence"/>
</dbReference>
<reference evidence="3" key="1">
    <citation type="submission" date="2007-11" db="EMBL/GenBank/DDBJ databases">
        <authorList>
            <consortium name="The Broad Institute Genome Sequencing Platform"/>
            <person name="Volkman S.K."/>
            <person name="Daily J.P."/>
            <person name="Sarr O."/>
            <person name="Ndiaye D."/>
            <person name="Ndir O."/>
            <person name="Mboup S."/>
            <person name="Lukens A."/>
            <person name="Stange-Thomann N."/>
            <person name="Mauceli E."/>
            <person name="Gnerre S."/>
            <person name="Jaffe D."/>
            <person name="Zainoun J."/>
            <person name="Wiegand R.C."/>
            <person name="Birren B."/>
            <person name="Galagan J."/>
            <person name="Lander E."/>
            <person name="Wirth D.F."/>
        </authorList>
    </citation>
    <scope>NUCLEOTIDE SEQUENCE [LARGE SCALE GENOMIC DNA]</scope>
    <source>
        <strain evidence="3">7G8</strain>
    </source>
</reference>